<organism evidence="1 2">
    <name type="scientific">Paramecium primaurelia</name>
    <dbReference type="NCBI Taxonomy" id="5886"/>
    <lineage>
        <taxon>Eukaryota</taxon>
        <taxon>Sar</taxon>
        <taxon>Alveolata</taxon>
        <taxon>Ciliophora</taxon>
        <taxon>Intramacronucleata</taxon>
        <taxon>Oligohymenophorea</taxon>
        <taxon>Peniculida</taxon>
        <taxon>Parameciidae</taxon>
        <taxon>Paramecium</taxon>
    </lineage>
</organism>
<protein>
    <submittedName>
        <fullName evidence="1">Uncharacterized protein</fullName>
    </submittedName>
</protein>
<sequence>MMTINNNKNLTNNKFNTQNIMVESIKSKENLRKQSSLDQYSSSLPKKILIHKQQFNDLQESLKNRKSKETQQTQNRLPSPINLKILIPPKSKSIQEKKQDTQIQINLKDIIPENSNSFIDWKGIISNLNSPNYPLKKWVRDIIIKNNIIQDYDFAILIRILMQIYKFKQPTLVNIFSEIIEELEK</sequence>
<name>A0A8S1MI61_PARPR</name>
<keyword evidence="2" id="KW-1185">Reference proteome</keyword>
<dbReference type="OMA" id="ECIRSKE"/>
<proteinExistence type="predicted"/>
<dbReference type="AlphaFoldDB" id="A0A8S1MI61"/>
<evidence type="ECO:0000313" key="2">
    <source>
        <dbReference type="Proteomes" id="UP000688137"/>
    </source>
</evidence>
<reference evidence="1" key="1">
    <citation type="submission" date="2021-01" db="EMBL/GenBank/DDBJ databases">
        <authorList>
            <consortium name="Genoscope - CEA"/>
            <person name="William W."/>
        </authorList>
    </citation>
    <scope>NUCLEOTIDE SEQUENCE</scope>
</reference>
<comment type="caution">
    <text evidence="1">The sequence shown here is derived from an EMBL/GenBank/DDBJ whole genome shotgun (WGS) entry which is preliminary data.</text>
</comment>
<gene>
    <name evidence="1" type="ORF">PPRIM_AZ9-3.1.T0600034</name>
</gene>
<dbReference type="EMBL" id="CAJJDM010000061">
    <property type="protein sequence ID" value="CAD8078412.1"/>
    <property type="molecule type" value="Genomic_DNA"/>
</dbReference>
<accession>A0A8S1MI61</accession>
<dbReference type="Proteomes" id="UP000688137">
    <property type="component" value="Unassembled WGS sequence"/>
</dbReference>
<evidence type="ECO:0000313" key="1">
    <source>
        <dbReference type="EMBL" id="CAD8078412.1"/>
    </source>
</evidence>